<feature type="transmembrane region" description="Helical" evidence="7">
    <location>
        <begin position="442"/>
        <end position="459"/>
    </location>
</feature>
<organism evidence="9 10">
    <name type="scientific">Ceratodon purpureus</name>
    <name type="common">Fire moss</name>
    <name type="synonym">Dicranum purpureum</name>
    <dbReference type="NCBI Taxonomy" id="3225"/>
    <lineage>
        <taxon>Eukaryota</taxon>
        <taxon>Viridiplantae</taxon>
        <taxon>Streptophyta</taxon>
        <taxon>Embryophyta</taxon>
        <taxon>Bryophyta</taxon>
        <taxon>Bryophytina</taxon>
        <taxon>Bryopsida</taxon>
        <taxon>Dicranidae</taxon>
        <taxon>Pseudoditrichales</taxon>
        <taxon>Ditrichaceae</taxon>
        <taxon>Ceratodon</taxon>
    </lineage>
</organism>
<feature type="transmembrane region" description="Helical" evidence="7">
    <location>
        <begin position="308"/>
        <end position="327"/>
    </location>
</feature>
<sequence length="538" mass="58405">MVVVTSLAFGCLGSVFRVRVSTKLEVKVSCPSSVTASSMSSLGKSFISVLGASFISILVESFMSVLVIMEAIPHISAPPQQSFDIEQAGSAWEQHQVSRRISTDDPERRLVISGPAGTTHSVGQDPWWAVGFHLVAAVNTAFILGYPALILAYLGWTTGLIFIVGGAALSFYNNCLLGSLHEINGVRHIRYRDLAETVYGPFMSKLTWFIQYSNISIANVGLIILGGQSLKAISGITGMHLAPWIFIAGTAYLCFATVVPNLSALRHFSAFSLALSFTYTMVAVIISIKDGLQAAPRNYSLPGTTTNQAFNAIGALATIAFAFNTGILPEMQATIKSPTSKNINKALWLQFTVGSVPFILLTIVGYWAYGNMAFPYLLINLSGPKWAITLANVTALLQALVVFHIYATPMYEFLDTSLAQKMFPAVKEQTNNYSFQKIASRFLLRGIFIGVSTFLGALLPFFGDFIALTGSMAAFTLQGGLIHHMIIKVRGTRNLGPFRLAWHWANVVVNIIVTFATVAAAIHYLVHDASMYHAFADI</sequence>
<evidence type="ECO:0000313" key="9">
    <source>
        <dbReference type="EMBL" id="KAG0562127.1"/>
    </source>
</evidence>
<feature type="domain" description="Amino acid transporter transmembrane" evidence="8">
    <location>
        <begin position="126"/>
        <end position="522"/>
    </location>
</feature>
<feature type="transmembrane region" description="Helical" evidence="7">
    <location>
        <begin position="46"/>
        <end position="68"/>
    </location>
</feature>
<name>A0A8T0GU90_CERPU</name>
<evidence type="ECO:0000256" key="6">
    <source>
        <dbReference type="ARBA" id="ARBA00023136"/>
    </source>
</evidence>
<dbReference type="AlphaFoldDB" id="A0A8T0GU90"/>
<keyword evidence="6 7" id="KW-0472">Membrane</keyword>
<dbReference type="PANTHER" id="PTHR48017">
    <property type="entry name" value="OS05G0424000 PROTEIN-RELATED"/>
    <property type="match status" value="1"/>
</dbReference>
<keyword evidence="5 7" id="KW-1133">Transmembrane helix</keyword>
<feature type="transmembrane region" description="Helical" evidence="7">
    <location>
        <begin position="209"/>
        <end position="229"/>
    </location>
</feature>
<dbReference type="GO" id="GO:0006865">
    <property type="term" value="P:amino acid transport"/>
    <property type="evidence" value="ECO:0007669"/>
    <property type="project" value="UniProtKB-KW"/>
</dbReference>
<dbReference type="EMBL" id="CM026430">
    <property type="protein sequence ID" value="KAG0562127.1"/>
    <property type="molecule type" value="Genomic_DNA"/>
</dbReference>
<dbReference type="EMBL" id="CM026430">
    <property type="protein sequence ID" value="KAG0562129.1"/>
    <property type="molecule type" value="Genomic_DNA"/>
</dbReference>
<comment type="subcellular location">
    <subcellularLocation>
        <location evidence="1">Membrane</location>
    </subcellularLocation>
</comment>
<evidence type="ECO:0000256" key="5">
    <source>
        <dbReference type="ARBA" id="ARBA00022989"/>
    </source>
</evidence>
<evidence type="ECO:0000256" key="1">
    <source>
        <dbReference type="ARBA" id="ARBA00004370"/>
    </source>
</evidence>
<evidence type="ECO:0000256" key="3">
    <source>
        <dbReference type="ARBA" id="ARBA00022692"/>
    </source>
</evidence>
<evidence type="ECO:0000256" key="7">
    <source>
        <dbReference type="SAM" id="Phobius"/>
    </source>
</evidence>
<evidence type="ECO:0000259" key="8">
    <source>
        <dbReference type="Pfam" id="PF01490"/>
    </source>
</evidence>
<keyword evidence="4" id="KW-0029">Amino-acid transport</keyword>
<protein>
    <recommendedName>
        <fullName evidence="8">Amino acid transporter transmembrane domain-containing protein</fullName>
    </recommendedName>
</protein>
<keyword evidence="10" id="KW-1185">Reference proteome</keyword>
<dbReference type="Proteomes" id="UP000822688">
    <property type="component" value="Chromosome 9"/>
</dbReference>
<proteinExistence type="predicted"/>
<evidence type="ECO:0000256" key="2">
    <source>
        <dbReference type="ARBA" id="ARBA00022448"/>
    </source>
</evidence>
<reference evidence="9" key="1">
    <citation type="submission" date="2020-06" db="EMBL/GenBank/DDBJ databases">
        <title>WGS assembly of Ceratodon purpureus strain R40.</title>
        <authorList>
            <person name="Carey S.B."/>
            <person name="Jenkins J."/>
            <person name="Shu S."/>
            <person name="Lovell J.T."/>
            <person name="Sreedasyam A."/>
            <person name="Maumus F."/>
            <person name="Tiley G.P."/>
            <person name="Fernandez-Pozo N."/>
            <person name="Barry K."/>
            <person name="Chen C."/>
            <person name="Wang M."/>
            <person name="Lipzen A."/>
            <person name="Daum C."/>
            <person name="Saski C.A."/>
            <person name="Payton A.C."/>
            <person name="Mcbreen J.C."/>
            <person name="Conrad R.E."/>
            <person name="Kollar L.M."/>
            <person name="Olsson S."/>
            <person name="Huttunen S."/>
            <person name="Landis J.B."/>
            <person name="Wickett N.J."/>
            <person name="Johnson M.G."/>
            <person name="Rensing S.A."/>
            <person name="Grimwood J."/>
            <person name="Schmutz J."/>
            <person name="Mcdaniel S.F."/>
        </authorList>
    </citation>
    <scope>NUCLEOTIDE SEQUENCE</scope>
    <source>
        <strain evidence="9">R40</strain>
    </source>
</reference>
<feature type="transmembrane region" description="Helical" evidence="7">
    <location>
        <begin position="150"/>
        <end position="172"/>
    </location>
</feature>
<comment type="caution">
    <text evidence="9">The sequence shown here is derived from an EMBL/GenBank/DDBJ whole genome shotgun (WGS) entry which is preliminary data.</text>
</comment>
<gene>
    <name evidence="9" type="ORF">KC19_9G120400</name>
</gene>
<feature type="transmembrane region" description="Helical" evidence="7">
    <location>
        <begin position="507"/>
        <end position="526"/>
    </location>
</feature>
<keyword evidence="2" id="KW-0813">Transport</keyword>
<feature type="transmembrane region" description="Helical" evidence="7">
    <location>
        <begin position="127"/>
        <end position="144"/>
    </location>
</feature>
<feature type="transmembrane region" description="Helical" evidence="7">
    <location>
        <begin position="465"/>
        <end position="486"/>
    </location>
</feature>
<evidence type="ECO:0000256" key="4">
    <source>
        <dbReference type="ARBA" id="ARBA00022970"/>
    </source>
</evidence>
<keyword evidence="3 7" id="KW-0812">Transmembrane</keyword>
<feature type="transmembrane region" description="Helical" evidence="7">
    <location>
        <begin position="388"/>
        <end position="407"/>
    </location>
</feature>
<dbReference type="InterPro" id="IPR013057">
    <property type="entry name" value="AA_transpt_TM"/>
</dbReference>
<dbReference type="GO" id="GO:0016020">
    <property type="term" value="C:membrane"/>
    <property type="evidence" value="ECO:0007669"/>
    <property type="project" value="UniProtKB-SubCell"/>
</dbReference>
<evidence type="ECO:0000313" key="10">
    <source>
        <dbReference type="Proteomes" id="UP000822688"/>
    </source>
</evidence>
<dbReference type="Pfam" id="PF01490">
    <property type="entry name" value="Aa_trans"/>
    <property type="match status" value="1"/>
</dbReference>
<feature type="transmembrane region" description="Helical" evidence="7">
    <location>
        <begin position="241"/>
        <end position="259"/>
    </location>
</feature>
<feature type="transmembrane region" description="Helical" evidence="7">
    <location>
        <begin position="271"/>
        <end position="288"/>
    </location>
</feature>
<feature type="transmembrane region" description="Helical" evidence="7">
    <location>
        <begin position="347"/>
        <end position="368"/>
    </location>
</feature>
<accession>A0A8T0GU90</accession>